<name>X1EZI8_9ZZZZ</name>
<evidence type="ECO:0000313" key="1">
    <source>
        <dbReference type="EMBL" id="GAH13973.1"/>
    </source>
</evidence>
<proteinExistence type="predicted"/>
<protein>
    <submittedName>
        <fullName evidence="1">Uncharacterized protein</fullName>
    </submittedName>
</protein>
<feature type="non-terminal residue" evidence="1">
    <location>
        <position position="219"/>
    </location>
</feature>
<dbReference type="AlphaFoldDB" id="X1EZI8"/>
<organism evidence="1">
    <name type="scientific">marine sediment metagenome</name>
    <dbReference type="NCBI Taxonomy" id="412755"/>
    <lineage>
        <taxon>unclassified sequences</taxon>
        <taxon>metagenomes</taxon>
        <taxon>ecological metagenomes</taxon>
    </lineage>
</organism>
<feature type="non-terminal residue" evidence="1">
    <location>
        <position position="1"/>
    </location>
</feature>
<dbReference type="EMBL" id="BART01034053">
    <property type="protein sequence ID" value="GAH13973.1"/>
    <property type="molecule type" value="Genomic_DNA"/>
</dbReference>
<sequence>GGLIKKTAYGLYFYSMFPLENEQYLFVRNITDLENKRLARSLRICNSIFEGIEELDAYYYSDPSNGMRVSSDIFEWRIFNRNIYAANEQRGYEILMYDLDGNLKRKIKREYTPLKFPKNLKKKYIERYGTTRKLYFPDNLPPFQSFFGDDDGRLFVMTYEKGEKSGEYLFDIFNSEGVFIQRKNLIILNNWELQAKAKRGRLYCVREKESGYKELVVYR</sequence>
<accession>X1EZI8</accession>
<gene>
    <name evidence="1" type="ORF">S01H4_58320</name>
</gene>
<comment type="caution">
    <text evidence="1">The sequence shown here is derived from an EMBL/GenBank/DDBJ whole genome shotgun (WGS) entry which is preliminary data.</text>
</comment>
<reference evidence="1" key="1">
    <citation type="journal article" date="2014" name="Front. Microbiol.">
        <title>High frequency of phylogenetically diverse reductive dehalogenase-homologous genes in deep subseafloor sedimentary metagenomes.</title>
        <authorList>
            <person name="Kawai M."/>
            <person name="Futagami T."/>
            <person name="Toyoda A."/>
            <person name="Takaki Y."/>
            <person name="Nishi S."/>
            <person name="Hori S."/>
            <person name="Arai W."/>
            <person name="Tsubouchi T."/>
            <person name="Morono Y."/>
            <person name="Uchiyama I."/>
            <person name="Ito T."/>
            <person name="Fujiyama A."/>
            <person name="Inagaki F."/>
            <person name="Takami H."/>
        </authorList>
    </citation>
    <scope>NUCLEOTIDE SEQUENCE</scope>
    <source>
        <strain evidence="1">Expedition CK06-06</strain>
    </source>
</reference>